<reference evidence="14" key="1">
    <citation type="submission" date="2016-10" db="EMBL/GenBank/DDBJ databases">
        <authorList>
            <person name="Varghese N."/>
            <person name="Submissions S."/>
        </authorList>
    </citation>
    <scope>NUCLEOTIDE SEQUENCE [LARGE SCALE GENOMIC DNA]</scope>
    <source>
        <strain evidence="14">DSM 18579</strain>
    </source>
</reference>
<evidence type="ECO:0000256" key="8">
    <source>
        <dbReference type="ARBA" id="ARBA00022989"/>
    </source>
</evidence>
<accession>A0A1I0CVG5</accession>
<comment type="similarity">
    <text evidence="2 11">Belongs to the SecG family.</text>
</comment>
<comment type="subcellular location">
    <subcellularLocation>
        <location evidence="1 11">Cell membrane</location>
        <topology evidence="1 11">Multi-pass membrane protein</topology>
    </subcellularLocation>
</comment>
<dbReference type="NCBIfam" id="TIGR00810">
    <property type="entry name" value="secG"/>
    <property type="match status" value="1"/>
</dbReference>
<dbReference type="GO" id="GO:0005886">
    <property type="term" value="C:plasma membrane"/>
    <property type="evidence" value="ECO:0007669"/>
    <property type="project" value="UniProtKB-SubCell"/>
</dbReference>
<dbReference type="Proteomes" id="UP000242642">
    <property type="component" value="Unassembled WGS sequence"/>
</dbReference>
<organism evidence="13 14">
    <name type="scientific">Thorsellia anophelis DSM 18579</name>
    <dbReference type="NCBI Taxonomy" id="1123402"/>
    <lineage>
        <taxon>Bacteria</taxon>
        <taxon>Pseudomonadati</taxon>
        <taxon>Pseudomonadota</taxon>
        <taxon>Gammaproteobacteria</taxon>
        <taxon>Enterobacterales</taxon>
        <taxon>Thorselliaceae</taxon>
        <taxon>Thorsellia</taxon>
    </lineage>
</organism>
<keyword evidence="4 11" id="KW-0813">Transport</keyword>
<feature type="region of interest" description="Disordered" evidence="12">
    <location>
        <begin position="111"/>
        <end position="163"/>
    </location>
</feature>
<evidence type="ECO:0000256" key="7">
    <source>
        <dbReference type="ARBA" id="ARBA00022927"/>
    </source>
</evidence>
<dbReference type="PANTHER" id="PTHR34182">
    <property type="entry name" value="PROTEIN-EXPORT MEMBRANE PROTEIN SECG"/>
    <property type="match status" value="1"/>
</dbReference>
<keyword evidence="9 11" id="KW-0811">Translocation</keyword>
<dbReference type="STRING" id="1123402.SAMN02583745_01756"/>
<keyword evidence="7 11" id="KW-0653">Protein transport</keyword>
<evidence type="ECO:0000256" key="6">
    <source>
        <dbReference type="ARBA" id="ARBA00022692"/>
    </source>
</evidence>
<evidence type="ECO:0000256" key="4">
    <source>
        <dbReference type="ARBA" id="ARBA00022448"/>
    </source>
</evidence>
<evidence type="ECO:0000256" key="5">
    <source>
        <dbReference type="ARBA" id="ARBA00022475"/>
    </source>
</evidence>
<keyword evidence="6 11" id="KW-0812">Transmembrane</keyword>
<gene>
    <name evidence="13" type="ORF">SAMN02583745_01756</name>
</gene>
<comment type="function">
    <text evidence="11">Involved in protein export. Participates in an early event of protein translocation.</text>
</comment>
<dbReference type="EMBL" id="FOHV01000012">
    <property type="protein sequence ID" value="SET23619.1"/>
    <property type="molecule type" value="Genomic_DNA"/>
</dbReference>
<protein>
    <recommendedName>
        <fullName evidence="3 11">Protein-export membrane protein SecG</fullName>
    </recommendedName>
</protein>
<evidence type="ECO:0000313" key="13">
    <source>
        <dbReference type="EMBL" id="SET23619.1"/>
    </source>
</evidence>
<name>A0A1I0CVG5_9GAMM</name>
<evidence type="ECO:0000313" key="14">
    <source>
        <dbReference type="Proteomes" id="UP000242642"/>
    </source>
</evidence>
<evidence type="ECO:0000256" key="9">
    <source>
        <dbReference type="ARBA" id="ARBA00023010"/>
    </source>
</evidence>
<feature type="transmembrane region" description="Helical" evidence="11">
    <location>
        <begin position="27"/>
        <end position="49"/>
    </location>
</feature>
<dbReference type="AlphaFoldDB" id="A0A1I0CVG5"/>
<proteinExistence type="inferred from homology"/>
<keyword evidence="5 11" id="KW-1003">Cell membrane</keyword>
<feature type="transmembrane region" description="Helical" evidence="11">
    <location>
        <begin position="78"/>
        <end position="97"/>
    </location>
</feature>
<dbReference type="GO" id="GO:0065002">
    <property type="term" value="P:intracellular protein transmembrane transport"/>
    <property type="evidence" value="ECO:0007669"/>
    <property type="project" value="TreeGrafter"/>
</dbReference>
<keyword evidence="10 11" id="KW-0472">Membrane</keyword>
<dbReference type="GO" id="GO:0043952">
    <property type="term" value="P:protein transport by the Sec complex"/>
    <property type="evidence" value="ECO:0007669"/>
    <property type="project" value="TreeGrafter"/>
</dbReference>
<keyword evidence="8 11" id="KW-1133">Transmembrane helix</keyword>
<feature type="compositionally biased region" description="Low complexity" evidence="12">
    <location>
        <begin position="125"/>
        <end position="138"/>
    </location>
</feature>
<dbReference type="PRINTS" id="PR01651">
    <property type="entry name" value="SECGEXPORT"/>
</dbReference>
<evidence type="ECO:0000256" key="12">
    <source>
        <dbReference type="SAM" id="MobiDB-lite"/>
    </source>
</evidence>
<evidence type="ECO:0000256" key="2">
    <source>
        <dbReference type="ARBA" id="ARBA00008445"/>
    </source>
</evidence>
<dbReference type="Pfam" id="PF03840">
    <property type="entry name" value="SecG"/>
    <property type="match status" value="1"/>
</dbReference>
<evidence type="ECO:0000256" key="10">
    <source>
        <dbReference type="ARBA" id="ARBA00023136"/>
    </source>
</evidence>
<feature type="compositionally biased region" description="Polar residues" evidence="12">
    <location>
        <begin position="150"/>
        <end position="163"/>
    </location>
</feature>
<evidence type="ECO:0000256" key="11">
    <source>
        <dbReference type="RuleBase" id="RU365087"/>
    </source>
</evidence>
<sequence>MCSLSVTNIQHKPNSLLISFSNLTGRFMQAILLVIFLFVAMAIIALVLLQQGKGSGMGASFGAGASATLFGSSGSSNFMSRTTGILVAIFFILSLVLGNLSNRQLAQGPTIRDSGEFDPTSIQQSVVPTTPSVTLPSTNEAAPEQAIPGTETSTPTNQPEIPQ</sequence>
<dbReference type="PANTHER" id="PTHR34182:SF1">
    <property type="entry name" value="PROTEIN-EXPORT MEMBRANE PROTEIN SECG"/>
    <property type="match status" value="1"/>
</dbReference>
<dbReference type="GO" id="GO:0015450">
    <property type="term" value="F:protein-transporting ATPase activity"/>
    <property type="evidence" value="ECO:0007669"/>
    <property type="project" value="UniProtKB-UniRule"/>
</dbReference>
<dbReference type="InterPro" id="IPR004692">
    <property type="entry name" value="SecG"/>
</dbReference>
<evidence type="ECO:0000256" key="1">
    <source>
        <dbReference type="ARBA" id="ARBA00004651"/>
    </source>
</evidence>
<evidence type="ECO:0000256" key="3">
    <source>
        <dbReference type="ARBA" id="ARBA00017876"/>
    </source>
</evidence>
<dbReference type="GO" id="GO:0009306">
    <property type="term" value="P:protein secretion"/>
    <property type="evidence" value="ECO:0007669"/>
    <property type="project" value="UniProtKB-UniRule"/>
</dbReference>
<keyword evidence="14" id="KW-1185">Reference proteome</keyword>